<evidence type="ECO:0000256" key="1">
    <source>
        <dbReference type="ARBA" id="ARBA00022679"/>
    </source>
</evidence>
<dbReference type="InterPro" id="IPR012893">
    <property type="entry name" value="HipA-like_C"/>
</dbReference>
<reference evidence="4 5" key="1">
    <citation type="submission" date="2020-07" db="EMBL/GenBank/DDBJ databases">
        <title>Exploring microbial biodiversity for novel pathways involved in the catabolism of aromatic compounds derived from lignin.</title>
        <authorList>
            <person name="Elkins J."/>
        </authorList>
    </citation>
    <scope>NUCLEOTIDE SEQUENCE [LARGE SCALE GENOMIC DNA]</scope>
    <source>
        <strain evidence="4 5">VanB</strain>
    </source>
</reference>
<sequence>MFKVIEVQEDWVVDEEWMGTKTKFWVSIPPDGEIWLFKHSRVSGEFFAGEHWSEKLASEIAKAIGVPCADVELACFNGQPGCLSRKFSQLADGVELVHGNELLAGAIQGYDQAKNYGLSTHTLENILSTADSLMMTPEAKVEAAIAIGGMVTLDALIVNVDRHHENWCVFRSREQDGAKHSIGPSFDHASSLGRELNAAKIDSWLRSGLANRGEWYVNKARGAIYWNSSGSKGTNPLELLRLAYGEWPEMITPWLERLSRIDIDELCRLLDEIPAGYIEQPCREFTADLLRYTYRELTGIRL</sequence>
<evidence type="ECO:0000256" key="2">
    <source>
        <dbReference type="ARBA" id="ARBA00022777"/>
    </source>
</evidence>
<dbReference type="GO" id="GO:0016301">
    <property type="term" value="F:kinase activity"/>
    <property type="evidence" value="ECO:0007669"/>
    <property type="project" value="UniProtKB-KW"/>
</dbReference>
<feature type="domain" description="HipA-like C-terminal" evidence="3">
    <location>
        <begin position="19"/>
        <end position="192"/>
    </location>
</feature>
<dbReference type="Gene3D" id="1.10.1070.20">
    <property type="match status" value="1"/>
</dbReference>
<gene>
    <name evidence="4" type="ORF">GGI52_000593</name>
</gene>
<dbReference type="AlphaFoldDB" id="A0A7Z0ASN3"/>
<proteinExistence type="predicted"/>
<protein>
    <recommendedName>
        <fullName evidence="3">HipA-like C-terminal domain-containing protein</fullName>
    </recommendedName>
</protein>
<organism evidence="4 5">
    <name type="scientific">Pseudomonas moraviensis</name>
    <dbReference type="NCBI Taxonomy" id="321662"/>
    <lineage>
        <taxon>Bacteria</taxon>
        <taxon>Pseudomonadati</taxon>
        <taxon>Pseudomonadota</taxon>
        <taxon>Gammaproteobacteria</taxon>
        <taxon>Pseudomonadales</taxon>
        <taxon>Pseudomonadaceae</taxon>
        <taxon>Pseudomonas</taxon>
    </lineage>
</organism>
<evidence type="ECO:0000259" key="3">
    <source>
        <dbReference type="Pfam" id="PF07804"/>
    </source>
</evidence>
<keyword evidence="1" id="KW-0808">Transferase</keyword>
<name>A0A7Z0ASN3_9PSED</name>
<accession>A0A7Z0ASN3</accession>
<dbReference type="EMBL" id="JACCAT010000001">
    <property type="protein sequence ID" value="NYH07550.1"/>
    <property type="molecule type" value="Genomic_DNA"/>
</dbReference>
<evidence type="ECO:0000313" key="5">
    <source>
        <dbReference type="Proteomes" id="UP000553035"/>
    </source>
</evidence>
<keyword evidence="2" id="KW-0418">Kinase</keyword>
<dbReference type="Pfam" id="PF07804">
    <property type="entry name" value="HipA_C"/>
    <property type="match status" value="1"/>
</dbReference>
<dbReference type="RefSeq" id="WP_179692361.1">
    <property type="nucleotide sequence ID" value="NZ_JACCAT010000001.1"/>
</dbReference>
<comment type="caution">
    <text evidence="4">The sequence shown here is derived from an EMBL/GenBank/DDBJ whole genome shotgun (WGS) entry which is preliminary data.</text>
</comment>
<evidence type="ECO:0000313" key="4">
    <source>
        <dbReference type="EMBL" id="NYH07550.1"/>
    </source>
</evidence>
<dbReference type="Proteomes" id="UP000553035">
    <property type="component" value="Unassembled WGS sequence"/>
</dbReference>